<sequence>MVVVEDAGVPTSLTWRGRGLPVRSARRWHERPPIPWWRSLRRLDRASAAALVDRERWCVEARLDDGTGDGGGAVLVVEAVRGEDGWLVLGVVEPHVLE</sequence>
<dbReference type="Proteomes" id="UP001501195">
    <property type="component" value="Unassembled WGS sequence"/>
</dbReference>
<feature type="domain" description="DUF6504" evidence="1">
    <location>
        <begin position="5"/>
        <end position="64"/>
    </location>
</feature>
<evidence type="ECO:0000313" key="2">
    <source>
        <dbReference type="EMBL" id="GAA4660446.1"/>
    </source>
</evidence>
<protein>
    <recommendedName>
        <fullName evidence="1">DUF6504 domain-containing protein</fullName>
    </recommendedName>
</protein>
<dbReference type="Pfam" id="PF20114">
    <property type="entry name" value="DUF6504"/>
    <property type="match status" value="1"/>
</dbReference>
<keyword evidence="3" id="KW-1185">Reference proteome</keyword>
<dbReference type="EMBL" id="BAABIL010000692">
    <property type="protein sequence ID" value="GAA4660446.1"/>
    <property type="molecule type" value="Genomic_DNA"/>
</dbReference>
<reference evidence="3" key="1">
    <citation type="journal article" date="2019" name="Int. J. Syst. Evol. Microbiol.">
        <title>The Global Catalogue of Microorganisms (GCM) 10K type strain sequencing project: providing services to taxonomists for standard genome sequencing and annotation.</title>
        <authorList>
            <consortium name="The Broad Institute Genomics Platform"/>
            <consortium name="The Broad Institute Genome Sequencing Center for Infectious Disease"/>
            <person name="Wu L."/>
            <person name="Ma J."/>
        </authorList>
    </citation>
    <scope>NUCLEOTIDE SEQUENCE [LARGE SCALE GENOMIC DNA]</scope>
    <source>
        <strain evidence="3">JCM 18126</strain>
    </source>
</reference>
<organism evidence="2 3">
    <name type="scientific">Kineococcus glutinatus</name>
    <dbReference type="NCBI Taxonomy" id="1070872"/>
    <lineage>
        <taxon>Bacteria</taxon>
        <taxon>Bacillati</taxon>
        <taxon>Actinomycetota</taxon>
        <taxon>Actinomycetes</taxon>
        <taxon>Kineosporiales</taxon>
        <taxon>Kineosporiaceae</taxon>
        <taxon>Kineococcus</taxon>
    </lineage>
</organism>
<accession>A0ABP8VF61</accession>
<proteinExistence type="predicted"/>
<gene>
    <name evidence="2" type="ORF">GCM10023225_33820</name>
</gene>
<evidence type="ECO:0000313" key="3">
    <source>
        <dbReference type="Proteomes" id="UP001501195"/>
    </source>
</evidence>
<name>A0ABP8VF61_9ACTN</name>
<comment type="caution">
    <text evidence="2">The sequence shown here is derived from an EMBL/GenBank/DDBJ whole genome shotgun (WGS) entry which is preliminary data.</text>
</comment>
<dbReference type="InterPro" id="IPR045443">
    <property type="entry name" value="DUF6504"/>
</dbReference>
<evidence type="ECO:0000259" key="1">
    <source>
        <dbReference type="Pfam" id="PF20114"/>
    </source>
</evidence>